<sequence>MPSRPDPRFLAVFLLVPGLACAAGFEVAQVPVARGLDEAPMRIGLWYPPARDPQETPPPLFGRALAVDAPLAEGRHPLIVLSHGQGSWMGNHADTAAALADAGFIVAVPEHPGDTRGDDHAVPAQWLVTRPADLSATIDYLTGPWPGAGGVDAGRIGVLGFGTGGYGALVAGGGLPDLDLAKSFCAGNPREYACRAGMLDGVKPAEIEPGLEAAAGDGRIGAIAVVAPILGFAFGPLDLAAVEAPVQIWSGGLDLRAPHNTNGALIAAGLPMAADVHQVEGAAHASFSQPCYAGMQAAMPSYWAMSCQDAPDFDRPAFLEEMAATLARFFDKALKR</sequence>
<protein>
    <recommendedName>
        <fullName evidence="4">Dienelactone hydrolase</fullName>
    </recommendedName>
</protein>
<evidence type="ECO:0000313" key="2">
    <source>
        <dbReference type="EMBL" id="MBE3640406.1"/>
    </source>
</evidence>
<dbReference type="EMBL" id="JACVXA010000091">
    <property type="protein sequence ID" value="MBE3640406.1"/>
    <property type="molecule type" value="Genomic_DNA"/>
</dbReference>
<gene>
    <name evidence="2" type="ORF">ICN82_19560</name>
</gene>
<reference evidence="2" key="1">
    <citation type="submission" date="2020-09" db="EMBL/GenBank/DDBJ databases">
        <title>A novel bacterium of genus Mangrovicoccus, isolated from South China Sea.</title>
        <authorList>
            <person name="Huang H."/>
            <person name="Mo K."/>
            <person name="Hu Y."/>
        </authorList>
    </citation>
    <scope>NUCLEOTIDE SEQUENCE</scope>
    <source>
        <strain evidence="2">HB182678</strain>
    </source>
</reference>
<dbReference type="PIRSF" id="PIRSF031982">
    <property type="entry name" value="UCP031982_abhydr"/>
    <property type="match status" value="1"/>
</dbReference>
<dbReference type="AlphaFoldDB" id="A0A8J6ZF51"/>
<evidence type="ECO:0008006" key="4">
    <source>
        <dbReference type="Google" id="ProtNLM"/>
    </source>
</evidence>
<dbReference type="InterPro" id="IPR029058">
    <property type="entry name" value="AB_hydrolase_fold"/>
</dbReference>
<name>A0A8J6ZF51_9RHOB</name>
<comment type="caution">
    <text evidence="2">The sequence shown here is derived from an EMBL/GenBank/DDBJ whole genome shotgun (WGS) entry which is preliminary data.</text>
</comment>
<evidence type="ECO:0000256" key="1">
    <source>
        <dbReference type="SAM" id="SignalP"/>
    </source>
</evidence>
<organism evidence="2 3">
    <name type="scientific">Mangrovicoccus algicola</name>
    <dbReference type="NCBI Taxonomy" id="2771008"/>
    <lineage>
        <taxon>Bacteria</taxon>
        <taxon>Pseudomonadati</taxon>
        <taxon>Pseudomonadota</taxon>
        <taxon>Alphaproteobacteria</taxon>
        <taxon>Rhodobacterales</taxon>
        <taxon>Paracoccaceae</taxon>
        <taxon>Mangrovicoccus</taxon>
    </lineage>
</organism>
<dbReference type="InterPro" id="IPR016986">
    <property type="entry name" value="UCP031982_abhydr"/>
</dbReference>
<feature type="signal peptide" evidence="1">
    <location>
        <begin position="1"/>
        <end position="22"/>
    </location>
</feature>
<dbReference type="SUPFAM" id="SSF53474">
    <property type="entry name" value="alpha/beta-Hydrolases"/>
    <property type="match status" value="1"/>
</dbReference>
<dbReference type="Proteomes" id="UP000609121">
    <property type="component" value="Unassembled WGS sequence"/>
</dbReference>
<dbReference type="Gene3D" id="3.40.50.1820">
    <property type="entry name" value="alpha/beta hydrolase"/>
    <property type="match status" value="2"/>
</dbReference>
<keyword evidence="3" id="KW-1185">Reference proteome</keyword>
<accession>A0A8J6ZF51</accession>
<evidence type="ECO:0000313" key="3">
    <source>
        <dbReference type="Proteomes" id="UP000609121"/>
    </source>
</evidence>
<keyword evidence="1" id="KW-0732">Signal</keyword>
<dbReference type="RefSeq" id="WP_193186497.1">
    <property type="nucleotide sequence ID" value="NZ_JACVXA010000091.1"/>
</dbReference>
<feature type="chain" id="PRO_5035195244" description="Dienelactone hydrolase" evidence="1">
    <location>
        <begin position="23"/>
        <end position="336"/>
    </location>
</feature>
<proteinExistence type="predicted"/>